<sequence>YNASDSTSEPVHFKYRIKEPPPEQFLLAYFEGGTREGKNDTYTLEDLKQMGNGATHLYYFWNKNAPSNPLQDTFLFQPQNYHLEIIYDKGTNFGGPSYFFIDKIVVKEIAKDKIVAIYPINQKIEEPFTIFNYDFELKFPFYNYTQEGMLWNTNHIKSLKKIDLYEKRTQQKRTLYYDVD</sequence>
<proteinExistence type="predicted"/>
<protein>
    <submittedName>
        <fullName evidence="1">Uncharacterized protein</fullName>
    </submittedName>
</protein>
<name>A0A0M1MZE0_9MOLU</name>
<feature type="non-terminal residue" evidence="1">
    <location>
        <position position="1"/>
    </location>
</feature>
<gene>
    <name evidence="1" type="ORF">CPX_001767</name>
</gene>
<reference evidence="2" key="1">
    <citation type="submission" date="2015-05" db="EMBL/GenBank/DDBJ databases">
        <title>Draft genome sequence of 'Candidatus Phytoplasma Pruni' strain CX, a plant pathogenic bacterium.</title>
        <authorList>
            <person name="Lee I.-M."/>
            <person name="Bottner-Parker K.D."/>
            <person name="Shao J."/>
            <person name="Gundersen-Rindal D.E."/>
            <person name="Zhao Y."/>
            <person name="Davis R.E."/>
        </authorList>
    </citation>
    <scope>NUCLEOTIDE SEQUENCE [LARGE SCALE GENOMIC DNA]</scope>
    <source>
        <strain evidence="2">CX</strain>
    </source>
</reference>
<dbReference type="AlphaFoldDB" id="A0A0M1MZE0"/>
<organism evidence="1 2">
    <name type="scientific">Candidatus Phytoplasma pruni</name>
    <dbReference type="NCBI Taxonomy" id="479893"/>
    <lineage>
        <taxon>Bacteria</taxon>
        <taxon>Bacillati</taxon>
        <taxon>Mycoplasmatota</taxon>
        <taxon>Mollicutes</taxon>
        <taxon>Acholeplasmatales</taxon>
        <taxon>Acholeplasmataceae</taxon>
        <taxon>Candidatus Phytoplasma</taxon>
        <taxon>16SrIII (X-disease group)</taxon>
    </lineage>
</organism>
<evidence type="ECO:0000313" key="2">
    <source>
        <dbReference type="Proteomes" id="UP000037386"/>
    </source>
</evidence>
<dbReference type="EMBL" id="LHCF01000024">
    <property type="protein sequence ID" value="KOR75272.1"/>
    <property type="molecule type" value="Genomic_DNA"/>
</dbReference>
<comment type="caution">
    <text evidence="1">The sequence shown here is derived from an EMBL/GenBank/DDBJ whole genome shotgun (WGS) entry which is preliminary data.</text>
</comment>
<evidence type="ECO:0000313" key="1">
    <source>
        <dbReference type="EMBL" id="KOR75272.1"/>
    </source>
</evidence>
<dbReference type="PATRIC" id="fig|479893.3.peg.585"/>
<dbReference type="Proteomes" id="UP000037386">
    <property type="component" value="Unassembled WGS sequence"/>
</dbReference>
<accession>A0A0M1MZE0</accession>